<dbReference type="KEGG" id="medw:NCTC10132_00060"/>
<dbReference type="Proteomes" id="UP000257559">
    <property type="component" value="Chromosome"/>
</dbReference>
<evidence type="ECO:0000313" key="2">
    <source>
        <dbReference type="Proteomes" id="UP000257559"/>
    </source>
</evidence>
<accession>A0A3B0PLR1</accession>
<reference evidence="2" key="1">
    <citation type="submission" date="2018-06" db="EMBL/GenBank/DDBJ databases">
        <authorList>
            <consortium name="Pathogen Informatics"/>
        </authorList>
    </citation>
    <scope>NUCLEOTIDE SEQUENCE [LARGE SCALE GENOMIC DNA]</scope>
    <source>
        <strain evidence="2">NCTC10132</strain>
    </source>
</reference>
<dbReference type="AlphaFoldDB" id="A0A3B0PLR1"/>
<evidence type="ECO:0000313" key="1">
    <source>
        <dbReference type="EMBL" id="SYV96730.1"/>
    </source>
</evidence>
<protein>
    <submittedName>
        <fullName evidence="1">Uncharacterized protein</fullName>
    </submittedName>
</protein>
<organism evidence="1 2">
    <name type="scientific">Mycoplasmopsis edwardii</name>
    <dbReference type="NCBI Taxonomy" id="53558"/>
    <lineage>
        <taxon>Bacteria</taxon>
        <taxon>Bacillati</taxon>
        <taxon>Mycoplasmatota</taxon>
        <taxon>Mycoplasmoidales</taxon>
        <taxon>Metamycoplasmataceae</taxon>
        <taxon>Mycoplasmopsis</taxon>
    </lineage>
</organism>
<dbReference type="EMBL" id="LS991951">
    <property type="protein sequence ID" value="SYV96730.1"/>
    <property type="molecule type" value="Genomic_DNA"/>
</dbReference>
<feature type="non-terminal residue" evidence="1">
    <location>
        <position position="61"/>
    </location>
</feature>
<keyword evidence="2" id="KW-1185">Reference proteome</keyword>
<sequence>MLASTELFHFVLRSLGFFPTFVELKSIKAPLPTLSSSPSQLNGAIDLAKGSRAIVLVPSSW</sequence>
<gene>
    <name evidence="1" type="ORF">NCTC10132_00060</name>
</gene>
<name>A0A3B0PLR1_9BACT</name>
<proteinExistence type="predicted"/>